<dbReference type="WBParaSite" id="PSU_v2.g8346.t1">
    <property type="protein sequence ID" value="PSU_v2.g8346.t1"/>
    <property type="gene ID" value="PSU_v2.g8346"/>
</dbReference>
<keyword evidence="1" id="KW-1133">Transmembrane helix</keyword>
<dbReference type="Proteomes" id="UP000887577">
    <property type="component" value="Unplaced"/>
</dbReference>
<dbReference type="AlphaFoldDB" id="A0A914Z948"/>
<feature type="transmembrane region" description="Helical" evidence="1">
    <location>
        <begin position="6"/>
        <end position="22"/>
    </location>
</feature>
<protein>
    <submittedName>
        <fullName evidence="3">Uncharacterized protein</fullName>
    </submittedName>
</protein>
<evidence type="ECO:0000313" key="3">
    <source>
        <dbReference type="WBParaSite" id="PSU_v2.g8346.t1"/>
    </source>
</evidence>
<keyword evidence="1" id="KW-0812">Transmembrane</keyword>
<evidence type="ECO:0000313" key="2">
    <source>
        <dbReference type="Proteomes" id="UP000887577"/>
    </source>
</evidence>
<proteinExistence type="predicted"/>
<organism evidence="2 3">
    <name type="scientific">Panagrolaimus superbus</name>
    <dbReference type="NCBI Taxonomy" id="310955"/>
    <lineage>
        <taxon>Eukaryota</taxon>
        <taxon>Metazoa</taxon>
        <taxon>Ecdysozoa</taxon>
        <taxon>Nematoda</taxon>
        <taxon>Chromadorea</taxon>
        <taxon>Rhabditida</taxon>
        <taxon>Tylenchina</taxon>
        <taxon>Panagrolaimomorpha</taxon>
        <taxon>Panagrolaimoidea</taxon>
        <taxon>Panagrolaimidae</taxon>
        <taxon>Panagrolaimus</taxon>
    </lineage>
</organism>
<sequence length="85" mass="10069">MNPSVSVIFQTYLILISFYSFMKKNKNAKMFLKFSDEISEEFKTRLETIVDEIIGAKNHGYEPPYIEFPGLRHDKFIKLHIIFYG</sequence>
<keyword evidence="1" id="KW-0472">Membrane</keyword>
<keyword evidence="2" id="KW-1185">Reference proteome</keyword>
<reference evidence="3" key="1">
    <citation type="submission" date="2022-11" db="UniProtKB">
        <authorList>
            <consortium name="WormBaseParasite"/>
        </authorList>
    </citation>
    <scope>IDENTIFICATION</scope>
</reference>
<evidence type="ECO:0000256" key="1">
    <source>
        <dbReference type="SAM" id="Phobius"/>
    </source>
</evidence>
<accession>A0A914Z948</accession>
<name>A0A914Z948_9BILA</name>